<dbReference type="PANTHER" id="PTHR38436">
    <property type="entry name" value="POLYKETIDE CYCLASE SNOAL-LIKE DOMAIN"/>
    <property type="match status" value="1"/>
</dbReference>
<proteinExistence type="predicted"/>
<dbReference type="OrthoDB" id="1442472at2"/>
<protein>
    <recommendedName>
        <fullName evidence="3">Ester cyclase</fullName>
    </recommendedName>
</protein>
<reference evidence="1 2" key="1">
    <citation type="submission" date="2019-11" db="EMBL/GenBank/DDBJ databases">
        <title>Maribacter lutea sp. nov., a marine bacterium isolated from intertidal sand.</title>
        <authorList>
            <person name="Liu A."/>
        </authorList>
    </citation>
    <scope>NUCLEOTIDE SEQUENCE [LARGE SCALE GENOMIC DNA]</scope>
    <source>
        <strain evidence="1 2">RZ05</strain>
    </source>
</reference>
<evidence type="ECO:0000313" key="2">
    <source>
        <dbReference type="Proteomes" id="UP000443153"/>
    </source>
</evidence>
<gene>
    <name evidence="1" type="ORF">GJ691_18535</name>
</gene>
<dbReference type="SUPFAM" id="SSF54427">
    <property type="entry name" value="NTF2-like"/>
    <property type="match status" value="1"/>
</dbReference>
<accession>A0A6I2MW84</accession>
<sequence length="216" mass="24498">MGFRTVFTLPHPYRLSSWNGIAFLRLHKVYTCGAKRSLLLTNEIMGRLGIVLAIIALLSTNCKHKVNIEKKTALEQTMSKNFENFIANAWNHKNMDSLKSLTVENFTREFNGITVVENKNELEANMNIYFTGFPDLKVSIKKTAVIDHHLFTSWIFEGTNTGTFGESPPTGKKVVINGFSEITFTNEGKLIKEDVYYNELALLQQLGYMLTPPIVE</sequence>
<dbReference type="Proteomes" id="UP000443153">
    <property type="component" value="Unassembled WGS sequence"/>
</dbReference>
<dbReference type="AlphaFoldDB" id="A0A6I2MW84"/>
<dbReference type="EMBL" id="WKJH01000030">
    <property type="protein sequence ID" value="MRX66156.1"/>
    <property type="molecule type" value="Genomic_DNA"/>
</dbReference>
<dbReference type="PANTHER" id="PTHR38436:SF1">
    <property type="entry name" value="ESTER CYCLASE"/>
    <property type="match status" value="1"/>
</dbReference>
<dbReference type="Gene3D" id="3.10.450.50">
    <property type="match status" value="1"/>
</dbReference>
<evidence type="ECO:0000313" key="1">
    <source>
        <dbReference type="EMBL" id="MRX66156.1"/>
    </source>
</evidence>
<comment type="caution">
    <text evidence="1">The sequence shown here is derived from an EMBL/GenBank/DDBJ whole genome shotgun (WGS) entry which is preliminary data.</text>
</comment>
<name>A0A6I2MW84_9FLAO</name>
<dbReference type="GO" id="GO:0030638">
    <property type="term" value="P:polyketide metabolic process"/>
    <property type="evidence" value="ECO:0007669"/>
    <property type="project" value="InterPro"/>
</dbReference>
<evidence type="ECO:0008006" key="3">
    <source>
        <dbReference type="Google" id="ProtNLM"/>
    </source>
</evidence>
<dbReference type="Pfam" id="PF07366">
    <property type="entry name" value="SnoaL"/>
    <property type="match status" value="1"/>
</dbReference>
<dbReference type="InterPro" id="IPR032710">
    <property type="entry name" value="NTF2-like_dom_sf"/>
</dbReference>
<keyword evidence="2" id="KW-1185">Reference proteome</keyword>
<organism evidence="1 2">
    <name type="scientific">Maribacter luteus</name>
    <dbReference type="NCBI Taxonomy" id="2594478"/>
    <lineage>
        <taxon>Bacteria</taxon>
        <taxon>Pseudomonadati</taxon>
        <taxon>Bacteroidota</taxon>
        <taxon>Flavobacteriia</taxon>
        <taxon>Flavobacteriales</taxon>
        <taxon>Flavobacteriaceae</taxon>
        <taxon>Maribacter</taxon>
    </lineage>
</organism>
<dbReference type="InterPro" id="IPR009959">
    <property type="entry name" value="Cyclase_SnoaL-like"/>
</dbReference>